<evidence type="ECO:0000313" key="2">
    <source>
        <dbReference type="Proteomes" id="UP001381693"/>
    </source>
</evidence>
<name>A0AAN9A517_HALRR</name>
<evidence type="ECO:0000313" key="1">
    <source>
        <dbReference type="EMBL" id="KAK7074439.1"/>
    </source>
</evidence>
<comment type="caution">
    <text evidence="1">The sequence shown here is derived from an EMBL/GenBank/DDBJ whole genome shotgun (WGS) entry which is preliminary data.</text>
</comment>
<accession>A0AAN9A517</accession>
<protein>
    <submittedName>
        <fullName evidence="1">Uncharacterized protein</fullName>
    </submittedName>
</protein>
<dbReference type="AlphaFoldDB" id="A0AAN9A517"/>
<dbReference type="Proteomes" id="UP001381693">
    <property type="component" value="Unassembled WGS sequence"/>
</dbReference>
<reference evidence="1 2" key="1">
    <citation type="submission" date="2023-11" db="EMBL/GenBank/DDBJ databases">
        <title>Halocaridina rubra genome assembly.</title>
        <authorList>
            <person name="Smith C."/>
        </authorList>
    </citation>
    <scope>NUCLEOTIDE SEQUENCE [LARGE SCALE GENOMIC DNA]</scope>
    <source>
        <strain evidence="1">EP-1</strain>
        <tissue evidence="1">Whole</tissue>
    </source>
</reference>
<feature type="non-terminal residue" evidence="1">
    <location>
        <position position="97"/>
    </location>
</feature>
<feature type="non-terminal residue" evidence="1">
    <location>
        <position position="1"/>
    </location>
</feature>
<sequence length="97" mass="10961">ISITLPHATSSLPQHESHDLYQHPSPPFLQFSTLVKVLYLLGNNHPSTNFSLPIFQSVSTTPQIIHLRFNKLQLPGAGSQRCLSRHCLNNRLCKFND</sequence>
<dbReference type="EMBL" id="JAXCGZ010011597">
    <property type="protein sequence ID" value="KAK7074439.1"/>
    <property type="molecule type" value="Genomic_DNA"/>
</dbReference>
<organism evidence="1 2">
    <name type="scientific">Halocaridina rubra</name>
    <name type="common">Hawaiian red shrimp</name>
    <dbReference type="NCBI Taxonomy" id="373956"/>
    <lineage>
        <taxon>Eukaryota</taxon>
        <taxon>Metazoa</taxon>
        <taxon>Ecdysozoa</taxon>
        <taxon>Arthropoda</taxon>
        <taxon>Crustacea</taxon>
        <taxon>Multicrustacea</taxon>
        <taxon>Malacostraca</taxon>
        <taxon>Eumalacostraca</taxon>
        <taxon>Eucarida</taxon>
        <taxon>Decapoda</taxon>
        <taxon>Pleocyemata</taxon>
        <taxon>Caridea</taxon>
        <taxon>Atyoidea</taxon>
        <taxon>Atyidae</taxon>
        <taxon>Halocaridina</taxon>
    </lineage>
</organism>
<keyword evidence="2" id="KW-1185">Reference proteome</keyword>
<proteinExistence type="predicted"/>
<gene>
    <name evidence="1" type="ORF">SK128_015321</name>
</gene>